<evidence type="ECO:0000313" key="1">
    <source>
        <dbReference type="EMBL" id="PJB29043.1"/>
    </source>
</evidence>
<organism evidence="1 2">
    <name type="scientific">Candidatus Desantisbacteria bacterium CG_4_9_14_3_um_filter_40_11</name>
    <dbReference type="NCBI Taxonomy" id="1974546"/>
    <lineage>
        <taxon>Bacteria</taxon>
        <taxon>Candidatus Desantisiibacteriota</taxon>
    </lineage>
</organism>
<protein>
    <recommendedName>
        <fullName evidence="3">CopG family transcriptional regulator</fullName>
    </recommendedName>
</protein>
<comment type="caution">
    <text evidence="1">The sequence shown here is derived from an EMBL/GenBank/DDBJ whole genome shotgun (WGS) entry which is preliminary data.</text>
</comment>
<dbReference type="EMBL" id="PFUI01000207">
    <property type="protein sequence ID" value="PJB29043.1"/>
    <property type="molecule type" value="Genomic_DNA"/>
</dbReference>
<evidence type="ECO:0008006" key="3">
    <source>
        <dbReference type="Google" id="ProtNLM"/>
    </source>
</evidence>
<dbReference type="AlphaFoldDB" id="A0A2M8AT18"/>
<dbReference type="Proteomes" id="UP000231366">
    <property type="component" value="Unassembled WGS sequence"/>
</dbReference>
<accession>A0A2M8AT18</accession>
<gene>
    <name evidence="1" type="ORF">CO110_07915</name>
</gene>
<proteinExistence type="predicted"/>
<reference evidence="2" key="1">
    <citation type="submission" date="2017-09" db="EMBL/GenBank/DDBJ databases">
        <title>Depth-based differentiation of microbial function through sediment-hosted aquifers and enrichment of novel symbionts in the deep terrestrial subsurface.</title>
        <authorList>
            <person name="Probst A.J."/>
            <person name="Ladd B."/>
            <person name="Jarett J.K."/>
            <person name="Geller-Mcgrath D.E."/>
            <person name="Sieber C.M.K."/>
            <person name="Emerson J.B."/>
            <person name="Anantharaman K."/>
            <person name="Thomas B.C."/>
            <person name="Malmstrom R."/>
            <person name="Stieglmeier M."/>
            <person name="Klingl A."/>
            <person name="Woyke T."/>
            <person name="Ryan C.M."/>
            <person name="Banfield J.F."/>
        </authorList>
    </citation>
    <scope>NUCLEOTIDE SEQUENCE [LARGE SCALE GENOMIC DNA]</scope>
</reference>
<sequence>MKKEYDFSKGERGKFYCPDAELNFPIYLETNITDFIRNIAEEKKTEIETIVNDWLRRDIGLIQTVR</sequence>
<name>A0A2M8AT18_9BACT</name>
<evidence type="ECO:0000313" key="2">
    <source>
        <dbReference type="Proteomes" id="UP000231366"/>
    </source>
</evidence>